<dbReference type="PROSITE" id="PS50893">
    <property type="entry name" value="ABC_TRANSPORTER_2"/>
    <property type="match status" value="1"/>
</dbReference>
<dbReference type="STRING" id="84135.GCA_001052115_00610"/>
<gene>
    <name evidence="6" type="ORF">CJ218_06685</name>
</gene>
<keyword evidence="3" id="KW-0547">Nucleotide-binding</keyword>
<comment type="similarity">
    <text evidence="1">Belongs to the ABC transporter superfamily.</text>
</comment>
<feature type="domain" description="ABC transporter" evidence="5">
    <location>
        <begin position="159"/>
        <end position="387"/>
    </location>
</feature>
<evidence type="ECO:0000259" key="5">
    <source>
        <dbReference type="PROSITE" id="PS50893"/>
    </source>
</evidence>
<proteinExistence type="inferred from homology"/>
<name>A0A2N6SDT0_9BACL</name>
<dbReference type="AlphaFoldDB" id="A0A2N6SDT0"/>
<dbReference type="EMBL" id="PNGT01000007">
    <property type="protein sequence ID" value="PMC52081.1"/>
    <property type="molecule type" value="Genomic_DNA"/>
</dbReference>
<dbReference type="Gene3D" id="3.40.50.300">
    <property type="entry name" value="P-loop containing nucleotide triphosphate hydrolases"/>
    <property type="match status" value="1"/>
</dbReference>
<evidence type="ECO:0000256" key="3">
    <source>
        <dbReference type="ARBA" id="ARBA00022741"/>
    </source>
</evidence>
<dbReference type="PANTHER" id="PTHR43335">
    <property type="entry name" value="ABC TRANSPORTER, ATP-BINDING PROTEIN"/>
    <property type="match status" value="1"/>
</dbReference>
<protein>
    <submittedName>
        <fullName evidence="6">ABC transporter ATP-binding protein</fullName>
    </submittedName>
</protein>
<dbReference type="InterPro" id="IPR003439">
    <property type="entry name" value="ABC_transporter-like_ATP-bd"/>
</dbReference>
<evidence type="ECO:0000256" key="1">
    <source>
        <dbReference type="ARBA" id="ARBA00005417"/>
    </source>
</evidence>
<dbReference type="InterPro" id="IPR027417">
    <property type="entry name" value="P-loop_NTPase"/>
</dbReference>
<organism evidence="6 7">
    <name type="scientific">Gemella sanguinis</name>
    <dbReference type="NCBI Taxonomy" id="84135"/>
    <lineage>
        <taxon>Bacteria</taxon>
        <taxon>Bacillati</taxon>
        <taxon>Bacillota</taxon>
        <taxon>Bacilli</taxon>
        <taxon>Bacillales</taxon>
        <taxon>Gemellaceae</taxon>
        <taxon>Gemella</taxon>
    </lineage>
</organism>
<dbReference type="OrthoDB" id="9804819at2"/>
<evidence type="ECO:0000256" key="2">
    <source>
        <dbReference type="ARBA" id="ARBA00022448"/>
    </source>
</evidence>
<dbReference type="PANTHER" id="PTHR43335:SF4">
    <property type="entry name" value="ABC TRANSPORTER, ATP-BINDING PROTEIN"/>
    <property type="match status" value="1"/>
</dbReference>
<reference evidence="6 7" key="1">
    <citation type="submission" date="2017-09" db="EMBL/GenBank/DDBJ databases">
        <title>Bacterial strain isolated from the female urinary microbiota.</title>
        <authorList>
            <person name="Thomas-White K."/>
            <person name="Kumar N."/>
            <person name="Forster S."/>
            <person name="Putonti C."/>
            <person name="Lawley T."/>
            <person name="Wolfe A.J."/>
        </authorList>
    </citation>
    <scope>NUCLEOTIDE SEQUENCE [LARGE SCALE GENOMIC DNA]</scope>
    <source>
        <strain evidence="6 7">UMB0186</strain>
    </source>
</reference>
<dbReference type="InterPro" id="IPR017871">
    <property type="entry name" value="ABC_transporter-like_CS"/>
</dbReference>
<evidence type="ECO:0000313" key="7">
    <source>
        <dbReference type="Proteomes" id="UP000235670"/>
    </source>
</evidence>
<sequence>MPLHIMTNSKKDIKDILSNDDAGTKSSKAQSYASLLEKVKQQFKEDKKPTTTKPVVEEEQVQAQVEEQTQVIDIKEVQEAHEVKDVQELPVTQEVETKEVDVVEEPQQFDNNVVDHPDYQATVVLNREELDKALEQEGLTEKEEEVIPPVEADKSKVVFEVHGLKKRIGLKTIVEDISFDMHEGEIIGLLGPNGSGKTTIMRMMVGLTKATKGEAYCFEKPVGFGKTGMLKEVGSMIETPEFYNYMSGWSNLKQYARVCGKKVSKSRIKELVEFVGLSNVINNKVKTYSLGMRQRLGLAQALLNDPKVLILDEPVNGLDPQGVQDFRNKLKEIAKSGVSIIISSHLLDEIEKVCDRVIVIENGKIIADDKLASLKGDKVERTLVSTYDNERASFLIPELGINYTRQDGAFVFENLSREDKSRLLTYLVTNNIELDVVRVLNTSLEDRFLEITGKGNK</sequence>
<dbReference type="SMART" id="SM00382">
    <property type="entry name" value="AAA"/>
    <property type="match status" value="1"/>
</dbReference>
<evidence type="ECO:0000313" key="6">
    <source>
        <dbReference type="EMBL" id="PMC52081.1"/>
    </source>
</evidence>
<accession>A0A2N6SDT0</accession>
<dbReference type="Pfam" id="PF00005">
    <property type="entry name" value="ABC_tran"/>
    <property type="match status" value="1"/>
</dbReference>
<evidence type="ECO:0000256" key="4">
    <source>
        <dbReference type="ARBA" id="ARBA00022840"/>
    </source>
</evidence>
<keyword evidence="4 6" id="KW-0067">ATP-binding</keyword>
<comment type="caution">
    <text evidence="6">The sequence shown here is derived from an EMBL/GenBank/DDBJ whole genome shotgun (WGS) entry which is preliminary data.</text>
</comment>
<dbReference type="Proteomes" id="UP000235670">
    <property type="component" value="Unassembled WGS sequence"/>
</dbReference>
<dbReference type="InterPro" id="IPR003593">
    <property type="entry name" value="AAA+_ATPase"/>
</dbReference>
<dbReference type="SUPFAM" id="SSF52540">
    <property type="entry name" value="P-loop containing nucleoside triphosphate hydrolases"/>
    <property type="match status" value="1"/>
</dbReference>
<keyword evidence="2" id="KW-0813">Transport</keyword>
<dbReference type="GO" id="GO:0005524">
    <property type="term" value="F:ATP binding"/>
    <property type="evidence" value="ECO:0007669"/>
    <property type="project" value="UniProtKB-KW"/>
</dbReference>
<dbReference type="GO" id="GO:0016887">
    <property type="term" value="F:ATP hydrolysis activity"/>
    <property type="evidence" value="ECO:0007669"/>
    <property type="project" value="InterPro"/>
</dbReference>
<dbReference type="PROSITE" id="PS00211">
    <property type="entry name" value="ABC_TRANSPORTER_1"/>
    <property type="match status" value="1"/>
</dbReference>